<dbReference type="AlphaFoldDB" id="A0A1A8Z7X5"/>
<organism evidence="2 3">
    <name type="scientific">Plasmodium ovale wallikeri</name>
    <dbReference type="NCBI Taxonomy" id="864142"/>
    <lineage>
        <taxon>Eukaryota</taxon>
        <taxon>Sar</taxon>
        <taxon>Alveolata</taxon>
        <taxon>Apicomplexa</taxon>
        <taxon>Aconoidasida</taxon>
        <taxon>Haemosporida</taxon>
        <taxon>Plasmodiidae</taxon>
        <taxon>Plasmodium</taxon>
        <taxon>Plasmodium (Plasmodium)</taxon>
    </lineage>
</organism>
<name>A0A1A8Z7X5_PLAOA</name>
<dbReference type="EMBL" id="FLRE01000150">
    <property type="protein sequence ID" value="SBT39933.1"/>
    <property type="molecule type" value="Genomic_DNA"/>
</dbReference>
<evidence type="ECO:0000313" key="3">
    <source>
        <dbReference type="Proteomes" id="UP000078550"/>
    </source>
</evidence>
<protein>
    <submittedName>
        <fullName evidence="2">Uncharacterized protein</fullName>
    </submittedName>
</protein>
<dbReference type="Proteomes" id="UP000078555">
    <property type="component" value="Unassembled WGS sequence"/>
</dbReference>
<evidence type="ECO:0000313" key="4">
    <source>
        <dbReference type="Proteomes" id="UP000078555"/>
    </source>
</evidence>
<evidence type="ECO:0000313" key="2">
    <source>
        <dbReference type="EMBL" id="SBT39933.1"/>
    </source>
</evidence>
<keyword evidence="4" id="KW-1185">Reference proteome</keyword>
<reference evidence="2" key="2">
    <citation type="submission" date="2016-05" db="EMBL/GenBank/DDBJ databases">
        <authorList>
            <person name="Lavstsen T."/>
            <person name="Jespersen J.S."/>
        </authorList>
    </citation>
    <scope>NUCLEOTIDE SEQUENCE [LARGE SCALE GENOMIC DNA]</scope>
</reference>
<accession>A0A1A8Z7X5</accession>
<sequence length="78" mass="8798">MASKRVSGQLSKGRSGENLLPNVATTVHAWVRIGKVQTTDSPLANFLPPKWVSTWEHKFNALVSFKWEKKKECGCRKT</sequence>
<gene>
    <name evidence="1" type="ORF">POVWA1_039950</name>
    <name evidence="2" type="ORF">POVWA2_038730</name>
</gene>
<dbReference type="Proteomes" id="UP000078550">
    <property type="component" value="Unassembled WGS sequence"/>
</dbReference>
<evidence type="ECO:0000313" key="1">
    <source>
        <dbReference type="EMBL" id="SBT39451.1"/>
    </source>
</evidence>
<reference evidence="3 4" key="1">
    <citation type="submission" date="2016-05" db="EMBL/GenBank/DDBJ databases">
        <authorList>
            <person name="Naeem Raeece"/>
        </authorList>
    </citation>
    <scope>NUCLEOTIDE SEQUENCE [LARGE SCALE GENOMIC DNA]</scope>
</reference>
<dbReference type="EMBL" id="FLRD01000111">
    <property type="protein sequence ID" value="SBT39451.1"/>
    <property type="molecule type" value="Genomic_DNA"/>
</dbReference>
<proteinExistence type="predicted"/>